<accession>A0AAV4HP00</accession>
<protein>
    <submittedName>
        <fullName evidence="1">Uncharacterized protein</fullName>
    </submittedName>
</protein>
<dbReference type="AlphaFoldDB" id="A0AAV4HP00"/>
<sequence>MTSRSSSKHSALYLGVVGSIPDSANRRLVLGKGCPYTLPRLSQAFNDYRALGSGDMPDCQAASLHVKRALVDWLALVRRGTHVKRSENFTELGAM</sequence>
<evidence type="ECO:0000313" key="1">
    <source>
        <dbReference type="EMBL" id="GFR99190.1"/>
    </source>
</evidence>
<gene>
    <name evidence="1" type="ORF">ElyMa_004521800</name>
</gene>
<proteinExistence type="predicted"/>
<name>A0AAV4HP00_9GAST</name>
<comment type="caution">
    <text evidence="1">The sequence shown here is derived from an EMBL/GenBank/DDBJ whole genome shotgun (WGS) entry which is preliminary data.</text>
</comment>
<reference evidence="1 2" key="1">
    <citation type="journal article" date="2021" name="Elife">
        <title>Chloroplast acquisition without the gene transfer in kleptoplastic sea slugs, Plakobranchus ocellatus.</title>
        <authorList>
            <person name="Maeda T."/>
            <person name="Takahashi S."/>
            <person name="Yoshida T."/>
            <person name="Shimamura S."/>
            <person name="Takaki Y."/>
            <person name="Nagai Y."/>
            <person name="Toyoda A."/>
            <person name="Suzuki Y."/>
            <person name="Arimoto A."/>
            <person name="Ishii H."/>
            <person name="Satoh N."/>
            <person name="Nishiyama T."/>
            <person name="Hasebe M."/>
            <person name="Maruyama T."/>
            <person name="Minagawa J."/>
            <person name="Obokata J."/>
            <person name="Shigenobu S."/>
        </authorList>
    </citation>
    <scope>NUCLEOTIDE SEQUENCE [LARGE SCALE GENOMIC DNA]</scope>
</reference>
<organism evidence="1 2">
    <name type="scientific">Elysia marginata</name>
    <dbReference type="NCBI Taxonomy" id="1093978"/>
    <lineage>
        <taxon>Eukaryota</taxon>
        <taxon>Metazoa</taxon>
        <taxon>Spiralia</taxon>
        <taxon>Lophotrochozoa</taxon>
        <taxon>Mollusca</taxon>
        <taxon>Gastropoda</taxon>
        <taxon>Heterobranchia</taxon>
        <taxon>Euthyneura</taxon>
        <taxon>Panpulmonata</taxon>
        <taxon>Sacoglossa</taxon>
        <taxon>Placobranchoidea</taxon>
        <taxon>Plakobranchidae</taxon>
        <taxon>Elysia</taxon>
    </lineage>
</organism>
<keyword evidence="2" id="KW-1185">Reference proteome</keyword>
<dbReference type="EMBL" id="BMAT01009125">
    <property type="protein sequence ID" value="GFR99190.1"/>
    <property type="molecule type" value="Genomic_DNA"/>
</dbReference>
<dbReference type="Proteomes" id="UP000762676">
    <property type="component" value="Unassembled WGS sequence"/>
</dbReference>
<evidence type="ECO:0000313" key="2">
    <source>
        <dbReference type="Proteomes" id="UP000762676"/>
    </source>
</evidence>